<name>A0A4Z2HBC4_9TELE</name>
<dbReference type="Proteomes" id="UP000314294">
    <property type="component" value="Unassembled WGS sequence"/>
</dbReference>
<evidence type="ECO:0000313" key="2">
    <source>
        <dbReference type="EMBL" id="TNN62184.1"/>
    </source>
</evidence>
<dbReference type="EMBL" id="SRLO01000299">
    <property type="protein sequence ID" value="TNN62184.1"/>
    <property type="molecule type" value="Genomic_DNA"/>
</dbReference>
<protein>
    <submittedName>
        <fullName evidence="2">Uncharacterized protein</fullName>
    </submittedName>
</protein>
<sequence>MPLRGVAAERGADISSSLTGNSSNTARSRRARARERYRESLNASVASVDDLPEKQGDTPRLRHHEHRRILRNYSPSANECDAAPTLRPRFESESPQLPL</sequence>
<proteinExistence type="predicted"/>
<feature type="compositionally biased region" description="Basic residues" evidence="1">
    <location>
        <begin position="61"/>
        <end position="70"/>
    </location>
</feature>
<dbReference type="AlphaFoldDB" id="A0A4Z2HBC4"/>
<reference evidence="2 3" key="1">
    <citation type="submission" date="2019-03" db="EMBL/GenBank/DDBJ databases">
        <title>First draft genome of Liparis tanakae, snailfish: a comprehensive survey of snailfish specific genes.</title>
        <authorList>
            <person name="Kim W."/>
            <person name="Song I."/>
            <person name="Jeong J.-H."/>
            <person name="Kim D."/>
            <person name="Kim S."/>
            <person name="Ryu S."/>
            <person name="Song J.Y."/>
            <person name="Lee S.K."/>
        </authorList>
    </citation>
    <scope>NUCLEOTIDE SEQUENCE [LARGE SCALE GENOMIC DNA]</scope>
    <source>
        <tissue evidence="2">Muscle</tissue>
    </source>
</reference>
<organism evidence="2 3">
    <name type="scientific">Liparis tanakae</name>
    <name type="common">Tanaka's snailfish</name>
    <dbReference type="NCBI Taxonomy" id="230148"/>
    <lineage>
        <taxon>Eukaryota</taxon>
        <taxon>Metazoa</taxon>
        <taxon>Chordata</taxon>
        <taxon>Craniata</taxon>
        <taxon>Vertebrata</taxon>
        <taxon>Euteleostomi</taxon>
        <taxon>Actinopterygii</taxon>
        <taxon>Neopterygii</taxon>
        <taxon>Teleostei</taxon>
        <taxon>Neoteleostei</taxon>
        <taxon>Acanthomorphata</taxon>
        <taxon>Eupercaria</taxon>
        <taxon>Perciformes</taxon>
        <taxon>Cottioidei</taxon>
        <taxon>Cottales</taxon>
        <taxon>Liparidae</taxon>
        <taxon>Liparis</taxon>
    </lineage>
</organism>
<evidence type="ECO:0000256" key="1">
    <source>
        <dbReference type="SAM" id="MobiDB-lite"/>
    </source>
</evidence>
<gene>
    <name evidence="2" type="ORF">EYF80_027564</name>
</gene>
<feature type="region of interest" description="Disordered" evidence="1">
    <location>
        <begin position="1"/>
        <end position="99"/>
    </location>
</feature>
<evidence type="ECO:0000313" key="3">
    <source>
        <dbReference type="Proteomes" id="UP000314294"/>
    </source>
</evidence>
<accession>A0A4Z2HBC4</accession>
<feature type="compositionally biased region" description="Polar residues" evidence="1">
    <location>
        <begin position="14"/>
        <end position="25"/>
    </location>
</feature>
<feature type="compositionally biased region" description="Basic and acidic residues" evidence="1">
    <location>
        <begin position="51"/>
        <end position="60"/>
    </location>
</feature>
<comment type="caution">
    <text evidence="2">The sequence shown here is derived from an EMBL/GenBank/DDBJ whole genome shotgun (WGS) entry which is preliminary data.</text>
</comment>
<keyword evidence="3" id="KW-1185">Reference proteome</keyword>